<accession>X0Y3G1</accession>
<feature type="region of interest" description="Disordered" evidence="1">
    <location>
        <begin position="1"/>
        <end position="25"/>
    </location>
</feature>
<gene>
    <name evidence="2" type="ORF">S01H1_83169</name>
</gene>
<evidence type="ECO:0000256" key="1">
    <source>
        <dbReference type="SAM" id="MobiDB-lite"/>
    </source>
</evidence>
<name>X0Y3G1_9ZZZZ</name>
<sequence>AAHPHRRQLPWQPRREGGPDEASAWSEALEGAAANPAYRYVCAVETLNGRSSQRENDFSQELCRRLGLPAVAGSDAHQRDDLGRCATEFQRPVADVWELIAELKAGRFRPLSY</sequence>
<dbReference type="SUPFAM" id="SSF89550">
    <property type="entry name" value="PHP domain-like"/>
    <property type="match status" value="1"/>
</dbReference>
<dbReference type="Pfam" id="PF13263">
    <property type="entry name" value="PHP_C"/>
    <property type="match status" value="1"/>
</dbReference>
<feature type="non-terminal residue" evidence="2">
    <location>
        <position position="1"/>
    </location>
</feature>
<comment type="caution">
    <text evidence="2">The sequence shown here is derived from an EMBL/GenBank/DDBJ whole genome shotgun (WGS) entry which is preliminary data.</text>
</comment>
<dbReference type="EMBL" id="BARS01056491">
    <property type="protein sequence ID" value="GAG43243.1"/>
    <property type="molecule type" value="Genomic_DNA"/>
</dbReference>
<proteinExistence type="predicted"/>
<protein>
    <recommendedName>
        <fullName evidence="3">PHP domain-containing protein</fullName>
    </recommendedName>
</protein>
<evidence type="ECO:0000313" key="2">
    <source>
        <dbReference type="EMBL" id="GAG43243.1"/>
    </source>
</evidence>
<dbReference type="AlphaFoldDB" id="X0Y3G1"/>
<evidence type="ECO:0008006" key="3">
    <source>
        <dbReference type="Google" id="ProtNLM"/>
    </source>
</evidence>
<dbReference type="InterPro" id="IPR016195">
    <property type="entry name" value="Pol/histidinol_Pase-like"/>
</dbReference>
<organism evidence="2">
    <name type="scientific">marine sediment metagenome</name>
    <dbReference type="NCBI Taxonomy" id="412755"/>
    <lineage>
        <taxon>unclassified sequences</taxon>
        <taxon>metagenomes</taxon>
        <taxon>ecological metagenomes</taxon>
    </lineage>
</organism>
<dbReference type="Gene3D" id="3.20.20.140">
    <property type="entry name" value="Metal-dependent hydrolases"/>
    <property type="match status" value="1"/>
</dbReference>
<reference evidence="2" key="1">
    <citation type="journal article" date="2014" name="Front. Microbiol.">
        <title>High frequency of phylogenetically diverse reductive dehalogenase-homologous genes in deep subseafloor sedimentary metagenomes.</title>
        <authorList>
            <person name="Kawai M."/>
            <person name="Futagami T."/>
            <person name="Toyoda A."/>
            <person name="Takaki Y."/>
            <person name="Nishi S."/>
            <person name="Hori S."/>
            <person name="Arai W."/>
            <person name="Tsubouchi T."/>
            <person name="Morono Y."/>
            <person name="Uchiyama I."/>
            <person name="Ito T."/>
            <person name="Fujiyama A."/>
            <person name="Inagaki F."/>
            <person name="Takami H."/>
        </authorList>
    </citation>
    <scope>NUCLEOTIDE SEQUENCE</scope>
    <source>
        <strain evidence="2">Expedition CK06-06</strain>
    </source>
</reference>